<proteinExistence type="predicted"/>
<dbReference type="EMBL" id="CP039247">
    <property type="protein sequence ID" value="QCB28293.1"/>
    <property type="molecule type" value="Genomic_DNA"/>
</dbReference>
<name>A0A4P7QFI3_9CORY</name>
<keyword evidence="1" id="KW-0472">Membrane</keyword>
<organism evidence="2 3">
    <name type="scientific">Corynebacterium endometrii</name>
    <dbReference type="NCBI Taxonomy" id="2488819"/>
    <lineage>
        <taxon>Bacteria</taxon>
        <taxon>Bacillati</taxon>
        <taxon>Actinomycetota</taxon>
        <taxon>Actinomycetes</taxon>
        <taxon>Mycobacteriales</taxon>
        <taxon>Corynebacteriaceae</taxon>
        <taxon>Corynebacterium</taxon>
    </lineage>
</organism>
<gene>
    <name evidence="2" type="ORF">CENDO_05020</name>
</gene>
<keyword evidence="1" id="KW-1133">Transmembrane helix</keyword>
<protein>
    <submittedName>
        <fullName evidence="2">Uncharacterized protein</fullName>
    </submittedName>
</protein>
<feature type="transmembrane region" description="Helical" evidence="1">
    <location>
        <begin position="52"/>
        <end position="74"/>
    </location>
</feature>
<feature type="transmembrane region" description="Helical" evidence="1">
    <location>
        <begin position="117"/>
        <end position="135"/>
    </location>
</feature>
<reference evidence="2 3" key="1">
    <citation type="submission" date="2019-04" db="EMBL/GenBank/DDBJ databases">
        <title>Corynebacterium endometrii sp. nov., isolated from the uterus of a cow with endometritis.</title>
        <authorList>
            <person name="Ballas P."/>
            <person name="Ruckert C."/>
            <person name="Wagener K."/>
            <person name="Drillich M."/>
            <person name="Kaempfer P."/>
            <person name="Busse H.-J."/>
            <person name="Ehling-Schulz M."/>
        </authorList>
    </citation>
    <scope>NUCLEOTIDE SEQUENCE [LARGE SCALE GENOMIC DNA]</scope>
    <source>
        <strain evidence="2 3">LMM-1653</strain>
    </source>
</reference>
<dbReference type="RefSeq" id="WP_136141052.1">
    <property type="nucleotide sequence ID" value="NZ_CP039247.1"/>
</dbReference>
<evidence type="ECO:0000256" key="1">
    <source>
        <dbReference type="SAM" id="Phobius"/>
    </source>
</evidence>
<dbReference type="KEGG" id="cee:CENDO_05020"/>
<keyword evidence="3" id="KW-1185">Reference proteome</keyword>
<evidence type="ECO:0000313" key="2">
    <source>
        <dbReference type="EMBL" id="QCB28293.1"/>
    </source>
</evidence>
<keyword evidence="1" id="KW-0812">Transmembrane</keyword>
<accession>A0A4P7QFI3</accession>
<feature type="transmembrane region" description="Helical" evidence="1">
    <location>
        <begin position="27"/>
        <end position="46"/>
    </location>
</feature>
<dbReference type="AlphaFoldDB" id="A0A4P7QFI3"/>
<sequence>MESKQDRDAQESLAFAEGLEQSKKKAWPNPLGVIVTLFIAVSYSVISYGIDIPAWALIVYLFLLFGGIIGFLLWNQTKSVRESYRQDPNAGEQGGQWVIPVALMVPLFLRPFAEGNIIVSALIGLMIIAFFYWVWKRNPDWL</sequence>
<dbReference type="Proteomes" id="UP000296352">
    <property type="component" value="Chromosome"/>
</dbReference>
<evidence type="ECO:0000313" key="3">
    <source>
        <dbReference type="Proteomes" id="UP000296352"/>
    </source>
</evidence>